<name>A0A1T4NHT4_9BACT</name>
<keyword evidence="6" id="KW-1185">Reference proteome</keyword>
<feature type="domain" description="HTH araC/xylS-type" evidence="4">
    <location>
        <begin position="228"/>
        <end position="324"/>
    </location>
</feature>
<evidence type="ECO:0000313" key="6">
    <source>
        <dbReference type="Proteomes" id="UP000190367"/>
    </source>
</evidence>
<evidence type="ECO:0000313" key="5">
    <source>
        <dbReference type="EMBL" id="SJZ78792.1"/>
    </source>
</evidence>
<dbReference type="Proteomes" id="UP000190367">
    <property type="component" value="Unassembled WGS sequence"/>
</dbReference>
<dbReference type="InterPro" id="IPR009057">
    <property type="entry name" value="Homeodomain-like_sf"/>
</dbReference>
<organism evidence="5 6">
    <name type="scientific">Chitinophaga eiseniae</name>
    <dbReference type="NCBI Taxonomy" id="634771"/>
    <lineage>
        <taxon>Bacteria</taxon>
        <taxon>Pseudomonadati</taxon>
        <taxon>Bacteroidota</taxon>
        <taxon>Chitinophagia</taxon>
        <taxon>Chitinophagales</taxon>
        <taxon>Chitinophagaceae</taxon>
        <taxon>Chitinophaga</taxon>
    </lineage>
</organism>
<proteinExistence type="predicted"/>
<dbReference type="InterPro" id="IPR053142">
    <property type="entry name" value="PchR_regulatory_protein"/>
</dbReference>
<dbReference type="GO" id="GO:0003700">
    <property type="term" value="F:DNA-binding transcription factor activity"/>
    <property type="evidence" value="ECO:0007669"/>
    <property type="project" value="InterPro"/>
</dbReference>
<dbReference type="PROSITE" id="PS01124">
    <property type="entry name" value="HTH_ARAC_FAMILY_2"/>
    <property type="match status" value="1"/>
</dbReference>
<dbReference type="RefSeq" id="WP_078668188.1">
    <property type="nucleotide sequence ID" value="NZ_FUWZ01000001.1"/>
</dbReference>
<dbReference type="SMART" id="SM00342">
    <property type="entry name" value="HTH_ARAC"/>
    <property type="match status" value="1"/>
</dbReference>
<keyword evidence="3" id="KW-0804">Transcription</keyword>
<sequence length="324" mass="37283">MANTFRNNTGDVIFIDEKSMQMEDLMMTTDRKAQTPFWDISLRQHYYEGIHVAQCTINVHQDIHVVSGMDAPIPGMVFVQQGKITAKGHDSSLTHRFAEGQHNFFRNPYNPQTSVFYQQQDLQLLLVGFTPERFLQLAEDAGPSLYQTANNMVAGKDWEQLENLPVTRQMQAAIHDIHTCRFQGRMKDLYLQTKALELLLLRFEQQEQPECPAPKKIKLSDTDIRKIHAARECLLADIHHPPSLGQLARLTGLNEFKLKAGFRKVFNNSVFGYLREHRLEMARQLLKKKELSVTAVAYETGYTTVQHFSKEFSKHFGVSPSRMD</sequence>
<evidence type="ECO:0000256" key="3">
    <source>
        <dbReference type="ARBA" id="ARBA00023163"/>
    </source>
</evidence>
<dbReference type="AlphaFoldDB" id="A0A1T4NHT4"/>
<dbReference type="GO" id="GO:0043565">
    <property type="term" value="F:sequence-specific DNA binding"/>
    <property type="evidence" value="ECO:0007669"/>
    <property type="project" value="InterPro"/>
</dbReference>
<evidence type="ECO:0000259" key="4">
    <source>
        <dbReference type="PROSITE" id="PS01124"/>
    </source>
</evidence>
<dbReference type="SUPFAM" id="SSF46689">
    <property type="entry name" value="Homeodomain-like"/>
    <property type="match status" value="2"/>
</dbReference>
<dbReference type="Gene3D" id="1.10.10.60">
    <property type="entry name" value="Homeodomain-like"/>
    <property type="match status" value="2"/>
</dbReference>
<dbReference type="OrthoDB" id="799767at2"/>
<accession>A0A1T4NHT4</accession>
<dbReference type="PROSITE" id="PS00041">
    <property type="entry name" value="HTH_ARAC_FAMILY_1"/>
    <property type="match status" value="1"/>
</dbReference>
<dbReference type="Pfam" id="PF12833">
    <property type="entry name" value="HTH_18"/>
    <property type="match status" value="1"/>
</dbReference>
<reference evidence="6" key="1">
    <citation type="submission" date="2017-02" db="EMBL/GenBank/DDBJ databases">
        <authorList>
            <person name="Varghese N."/>
            <person name="Submissions S."/>
        </authorList>
    </citation>
    <scope>NUCLEOTIDE SEQUENCE [LARGE SCALE GENOMIC DNA]</scope>
    <source>
        <strain evidence="6">DSM 22224</strain>
    </source>
</reference>
<dbReference type="InterPro" id="IPR018062">
    <property type="entry name" value="HTH_AraC-typ_CS"/>
</dbReference>
<dbReference type="STRING" id="634771.SAMN04488128_1011596"/>
<dbReference type="PANTHER" id="PTHR47893:SF1">
    <property type="entry name" value="REGULATORY PROTEIN PCHR"/>
    <property type="match status" value="1"/>
</dbReference>
<dbReference type="PANTHER" id="PTHR47893">
    <property type="entry name" value="REGULATORY PROTEIN PCHR"/>
    <property type="match status" value="1"/>
</dbReference>
<keyword evidence="2 5" id="KW-0238">DNA-binding</keyword>
<evidence type="ECO:0000256" key="2">
    <source>
        <dbReference type="ARBA" id="ARBA00023125"/>
    </source>
</evidence>
<dbReference type="InterPro" id="IPR018060">
    <property type="entry name" value="HTH_AraC"/>
</dbReference>
<protein>
    <submittedName>
        <fullName evidence="5">AraC-type DNA-binding protein</fullName>
    </submittedName>
</protein>
<gene>
    <name evidence="5" type="ORF">SAMN04488128_1011596</name>
</gene>
<evidence type="ECO:0000256" key="1">
    <source>
        <dbReference type="ARBA" id="ARBA00023015"/>
    </source>
</evidence>
<keyword evidence="1" id="KW-0805">Transcription regulation</keyword>
<dbReference type="EMBL" id="FUWZ01000001">
    <property type="protein sequence ID" value="SJZ78792.1"/>
    <property type="molecule type" value="Genomic_DNA"/>
</dbReference>